<organism evidence="2 3">
    <name type="scientific">Linum tenue</name>
    <dbReference type="NCBI Taxonomy" id="586396"/>
    <lineage>
        <taxon>Eukaryota</taxon>
        <taxon>Viridiplantae</taxon>
        <taxon>Streptophyta</taxon>
        <taxon>Embryophyta</taxon>
        <taxon>Tracheophyta</taxon>
        <taxon>Spermatophyta</taxon>
        <taxon>Magnoliopsida</taxon>
        <taxon>eudicotyledons</taxon>
        <taxon>Gunneridae</taxon>
        <taxon>Pentapetalae</taxon>
        <taxon>rosids</taxon>
        <taxon>fabids</taxon>
        <taxon>Malpighiales</taxon>
        <taxon>Linaceae</taxon>
        <taxon>Linum</taxon>
    </lineage>
</organism>
<evidence type="ECO:0000313" key="2">
    <source>
        <dbReference type="EMBL" id="CAI0443699.1"/>
    </source>
</evidence>
<feature type="compositionally biased region" description="Polar residues" evidence="1">
    <location>
        <begin position="36"/>
        <end position="61"/>
    </location>
</feature>
<dbReference type="Proteomes" id="UP001154282">
    <property type="component" value="Unassembled WGS sequence"/>
</dbReference>
<gene>
    <name evidence="2" type="ORF">LITE_LOCUS27782</name>
</gene>
<feature type="compositionally biased region" description="Basic residues" evidence="1">
    <location>
        <begin position="22"/>
        <end position="35"/>
    </location>
</feature>
<protein>
    <submittedName>
        <fullName evidence="2">Uncharacterized protein</fullName>
    </submittedName>
</protein>
<keyword evidence="3" id="KW-1185">Reference proteome</keyword>
<accession>A0AAV0MCH1</accession>
<feature type="compositionally biased region" description="Polar residues" evidence="1">
    <location>
        <begin position="1"/>
        <end position="18"/>
    </location>
</feature>
<comment type="caution">
    <text evidence="2">The sequence shown here is derived from an EMBL/GenBank/DDBJ whole genome shotgun (WGS) entry which is preliminary data.</text>
</comment>
<evidence type="ECO:0000256" key="1">
    <source>
        <dbReference type="SAM" id="MobiDB-lite"/>
    </source>
</evidence>
<dbReference type="EMBL" id="CAMGYJ010000007">
    <property type="protein sequence ID" value="CAI0443699.1"/>
    <property type="molecule type" value="Genomic_DNA"/>
</dbReference>
<dbReference type="AlphaFoldDB" id="A0AAV0MCH1"/>
<name>A0AAV0MCH1_9ROSI</name>
<proteinExistence type="predicted"/>
<reference evidence="2" key="1">
    <citation type="submission" date="2022-08" db="EMBL/GenBank/DDBJ databases">
        <authorList>
            <person name="Gutierrez-Valencia J."/>
        </authorList>
    </citation>
    <scope>NUCLEOTIDE SEQUENCE</scope>
</reference>
<feature type="region of interest" description="Disordered" evidence="1">
    <location>
        <begin position="1"/>
        <end position="61"/>
    </location>
</feature>
<sequence>MLRQTRSTGSRSQISSLTKCPLSRRRKRRRTRRRSLQSWLSKAPNQGNQPSSPGCATYSYN</sequence>
<evidence type="ECO:0000313" key="3">
    <source>
        <dbReference type="Proteomes" id="UP001154282"/>
    </source>
</evidence>